<dbReference type="EC" id="1.1.1.18" evidence="5"/>
<dbReference type="NCBIfam" id="TIGR04380">
    <property type="entry name" value="myo_inos_iolG"/>
    <property type="match status" value="1"/>
</dbReference>
<sequence>MLKIAVIGAGRIGHVHARSVAAHPDAELVLASDPFGDAAENLAKEYGARFTKDADEVFADPDVDAVIIGSPTDLHLGQLIAAAKAGKAVLCEKPIALEVAKVDQVQAELDKINTPVMFGFNRRFDPSFAAAVDAAKSGKIGTVEQVTIISRDPAAPPAQYLTGSGGIFCDMTIHDFDMARHILGDVVEVSAFGQNFNADIKAIGDFDAAVIVLRSSTGAIATITNDRACAPGYDQRLEIHGTSGSVSIDNVRPTTLRLNNSEVTAAQQPYLDFFLERYADAYSRELSAFIKAVSTGEKPNPGIEDAVAALRLADAATVSAHEGHAVSLV</sequence>
<gene>
    <name evidence="5" type="primary">idhA</name>
    <name evidence="5" type="ORF">HMPREF9153_0438</name>
</gene>
<dbReference type="Proteomes" id="UP000005332">
    <property type="component" value="Unassembled WGS sequence"/>
</dbReference>
<dbReference type="Gene3D" id="3.30.360.10">
    <property type="entry name" value="Dihydrodipicolinate Reductase, domain 2"/>
    <property type="match status" value="1"/>
</dbReference>
<keyword evidence="6" id="KW-1185">Reference proteome</keyword>
<feature type="domain" description="GFO/IDH/MocA-like oxidoreductase" evidence="4">
    <location>
        <begin position="129"/>
        <end position="246"/>
    </location>
</feature>
<dbReference type="RefSeq" id="WP_004809002.1">
    <property type="nucleotide sequence ID" value="NZ_JH165054.1"/>
</dbReference>
<dbReference type="AlphaFoldDB" id="G4CV81"/>
<proteinExistence type="inferred from homology"/>
<dbReference type="PANTHER" id="PTHR42840:SF3">
    <property type="entry name" value="BINDING ROSSMANN FOLD OXIDOREDUCTASE, PUTATIVE (AFU_ORTHOLOGUE AFUA_2G10240)-RELATED"/>
    <property type="match status" value="1"/>
</dbReference>
<protein>
    <submittedName>
        <fullName evidence="5">Inositol 2-dehydrogenase</fullName>
        <ecNumber evidence="5">1.1.1.18</ecNumber>
    </submittedName>
</protein>
<comment type="caution">
    <text evidence="5">The sequence shown here is derived from an EMBL/GenBank/DDBJ whole genome shotgun (WGS) entry which is preliminary data.</text>
</comment>
<dbReference type="HOGENOM" id="CLU_023194_0_2_11"/>
<feature type="domain" description="Gfo/Idh/MocA-like oxidoreductase N-terminal" evidence="3">
    <location>
        <begin position="2"/>
        <end position="119"/>
    </location>
</feature>
<dbReference type="InterPro" id="IPR030827">
    <property type="entry name" value="Myo_inos_IolG"/>
</dbReference>
<dbReference type="Gene3D" id="3.40.50.720">
    <property type="entry name" value="NAD(P)-binding Rossmann-like Domain"/>
    <property type="match status" value="1"/>
</dbReference>
<comment type="similarity">
    <text evidence="1">Belongs to the Gfo/Idh/MocA family.</text>
</comment>
<dbReference type="SUPFAM" id="SSF51735">
    <property type="entry name" value="NAD(P)-binding Rossmann-fold domains"/>
    <property type="match status" value="1"/>
</dbReference>
<dbReference type="InterPro" id="IPR055170">
    <property type="entry name" value="GFO_IDH_MocA-like_dom"/>
</dbReference>
<dbReference type="GO" id="GO:0050112">
    <property type="term" value="F:inositol 2-dehydrogenase (NAD+) activity"/>
    <property type="evidence" value="ECO:0007669"/>
    <property type="project" value="UniProtKB-EC"/>
</dbReference>
<organism evidence="5 6">
    <name type="scientific">Cutibacterium avidum ATCC 25577</name>
    <dbReference type="NCBI Taxonomy" id="997355"/>
    <lineage>
        <taxon>Bacteria</taxon>
        <taxon>Bacillati</taxon>
        <taxon>Actinomycetota</taxon>
        <taxon>Actinomycetes</taxon>
        <taxon>Propionibacteriales</taxon>
        <taxon>Propionibacteriaceae</taxon>
        <taxon>Cutibacterium</taxon>
    </lineage>
</organism>
<dbReference type="EMBL" id="AGBA01000005">
    <property type="protein sequence ID" value="EGY78869.1"/>
    <property type="molecule type" value="Genomic_DNA"/>
</dbReference>
<dbReference type="Pfam" id="PF01408">
    <property type="entry name" value="GFO_IDH_MocA"/>
    <property type="match status" value="1"/>
</dbReference>
<accession>G4CV81</accession>
<dbReference type="InterPro" id="IPR000683">
    <property type="entry name" value="Gfo/Idh/MocA-like_OxRdtase_N"/>
</dbReference>
<evidence type="ECO:0000256" key="1">
    <source>
        <dbReference type="ARBA" id="ARBA00010928"/>
    </source>
</evidence>
<evidence type="ECO:0000313" key="6">
    <source>
        <dbReference type="Proteomes" id="UP000005332"/>
    </source>
</evidence>
<name>G4CV81_9ACTN</name>
<evidence type="ECO:0000256" key="2">
    <source>
        <dbReference type="ARBA" id="ARBA00023002"/>
    </source>
</evidence>
<dbReference type="GO" id="GO:0000166">
    <property type="term" value="F:nucleotide binding"/>
    <property type="evidence" value="ECO:0007669"/>
    <property type="project" value="InterPro"/>
</dbReference>
<reference evidence="5 6" key="1">
    <citation type="submission" date="2011-06" db="EMBL/GenBank/DDBJ databases">
        <authorList>
            <person name="Muzny D."/>
            <person name="Qin X."/>
            <person name="Deng J."/>
            <person name="Jiang H."/>
            <person name="Liu Y."/>
            <person name="Qu J."/>
            <person name="Song X.-Z."/>
            <person name="Zhang L."/>
            <person name="Thornton R."/>
            <person name="Coyle M."/>
            <person name="Francisco L."/>
            <person name="Jackson L."/>
            <person name="Javaid M."/>
            <person name="Korchina V."/>
            <person name="Kovar C."/>
            <person name="Mata R."/>
            <person name="Mathew T."/>
            <person name="Ngo R."/>
            <person name="Nguyen L."/>
            <person name="Nguyen N."/>
            <person name="Okwuonu G."/>
            <person name="Ongeri F."/>
            <person name="Pham C."/>
            <person name="Simmons D."/>
            <person name="Wilczek-Boney K."/>
            <person name="Hale W."/>
            <person name="Jakkamsetti A."/>
            <person name="Pham P."/>
            <person name="Ruth R."/>
            <person name="San Lucas F."/>
            <person name="Warren J."/>
            <person name="Zhang J."/>
            <person name="Zhao Z."/>
            <person name="Zhou C."/>
            <person name="Zhu D."/>
            <person name="Lee S."/>
            <person name="Bess C."/>
            <person name="Blankenburg K."/>
            <person name="Forbes L."/>
            <person name="Fu Q."/>
            <person name="Gubbala S."/>
            <person name="Hirani K."/>
            <person name="Jayaseelan J.C."/>
            <person name="Lara F."/>
            <person name="Munidasa M."/>
            <person name="Palculict T."/>
            <person name="Patil S."/>
            <person name="Pu L.-L."/>
            <person name="Saada N."/>
            <person name="Tang L."/>
            <person name="Weissenberger G."/>
            <person name="Zhu Y."/>
            <person name="Hemphill L."/>
            <person name="Shang Y."/>
            <person name="Youmans B."/>
            <person name="Ayvaz T."/>
            <person name="Ross M."/>
            <person name="Santibanez J."/>
            <person name="Aqrawi P."/>
            <person name="Gross S."/>
            <person name="Joshi V."/>
            <person name="Fowler G."/>
            <person name="Nazareth L."/>
            <person name="Reid J."/>
            <person name="Worley K."/>
            <person name="Petrosino J."/>
            <person name="Highlander S."/>
            <person name="Gibbs R."/>
        </authorList>
    </citation>
    <scope>NUCLEOTIDE SEQUENCE [LARGE SCALE GENOMIC DNA]</scope>
    <source>
        <strain evidence="5 6">ATCC 25577</strain>
    </source>
</reference>
<evidence type="ECO:0000259" key="4">
    <source>
        <dbReference type="Pfam" id="PF22725"/>
    </source>
</evidence>
<dbReference type="Pfam" id="PF22725">
    <property type="entry name" value="GFO_IDH_MocA_C3"/>
    <property type="match status" value="1"/>
</dbReference>
<evidence type="ECO:0000259" key="3">
    <source>
        <dbReference type="Pfam" id="PF01408"/>
    </source>
</evidence>
<dbReference type="PANTHER" id="PTHR42840">
    <property type="entry name" value="NAD(P)-BINDING ROSSMANN-FOLD SUPERFAMILY PROTEIN-RELATED"/>
    <property type="match status" value="1"/>
</dbReference>
<evidence type="ECO:0000313" key="5">
    <source>
        <dbReference type="EMBL" id="EGY78869.1"/>
    </source>
</evidence>
<keyword evidence="2 5" id="KW-0560">Oxidoreductase</keyword>
<dbReference type="SUPFAM" id="SSF55347">
    <property type="entry name" value="Glyceraldehyde-3-phosphate dehydrogenase-like, C-terminal domain"/>
    <property type="match status" value="1"/>
</dbReference>
<dbReference type="InterPro" id="IPR036291">
    <property type="entry name" value="NAD(P)-bd_dom_sf"/>
</dbReference>
<dbReference type="PATRIC" id="fig|997355.3.peg.433"/>